<evidence type="ECO:0000256" key="1">
    <source>
        <dbReference type="SAM" id="Phobius"/>
    </source>
</evidence>
<gene>
    <name evidence="3" type="ORF">C8N32_10979</name>
</gene>
<keyword evidence="1" id="KW-0812">Transmembrane</keyword>
<comment type="caution">
    <text evidence="3">The sequence shown here is derived from an EMBL/GenBank/DDBJ whole genome shotgun (WGS) entry which is preliminary data.</text>
</comment>
<dbReference type="Proteomes" id="UP000243859">
    <property type="component" value="Unassembled WGS sequence"/>
</dbReference>
<feature type="transmembrane region" description="Helical" evidence="1">
    <location>
        <begin position="6"/>
        <end position="24"/>
    </location>
</feature>
<evidence type="ECO:0000313" key="3">
    <source>
        <dbReference type="EMBL" id="PTN01955.1"/>
    </source>
</evidence>
<reference evidence="3 4" key="1">
    <citation type="submission" date="2018-04" db="EMBL/GenBank/DDBJ databases">
        <title>Genomic Encyclopedia of Archaeal and Bacterial Type Strains, Phase II (KMG-II): from individual species to whole genera.</title>
        <authorList>
            <person name="Goeker M."/>
        </authorList>
    </citation>
    <scope>NUCLEOTIDE SEQUENCE [LARGE SCALE GENOMIC DNA]</scope>
    <source>
        <strain evidence="3 4">DSM 18064</strain>
    </source>
</reference>
<dbReference type="AlphaFoldDB" id="A0A2T5BRP2"/>
<evidence type="ECO:0000313" key="4">
    <source>
        <dbReference type="Proteomes" id="UP000243859"/>
    </source>
</evidence>
<organism evidence="3 4">
    <name type="scientific">Rhodovulum imhoffii</name>
    <dbReference type="NCBI Taxonomy" id="365340"/>
    <lineage>
        <taxon>Bacteria</taxon>
        <taxon>Pseudomonadati</taxon>
        <taxon>Pseudomonadota</taxon>
        <taxon>Alphaproteobacteria</taxon>
        <taxon>Rhodobacterales</taxon>
        <taxon>Paracoccaceae</taxon>
        <taxon>Rhodovulum</taxon>
    </lineage>
</organism>
<protein>
    <recommendedName>
        <fullName evidence="2">DUF6468 domain-containing protein</fullName>
    </recommendedName>
</protein>
<proteinExistence type="predicted"/>
<keyword evidence="1" id="KW-0472">Membrane</keyword>
<sequence length="109" mass="11812">MGLIADFLLIAGALGGAVYCNLLARRLRRFNDLERGMGGAIATLSAQVDDMTRALEAARRTAGESSASLQDLTVRAEDVARRLELLVASVQTLPEPDPVPMWRHHREAG</sequence>
<dbReference type="RefSeq" id="WP_107892619.1">
    <property type="nucleotide sequence ID" value="NZ_NHSI01000051.1"/>
</dbReference>
<dbReference type="OrthoDB" id="7630018at2"/>
<dbReference type="InterPro" id="IPR045531">
    <property type="entry name" value="DUF6468"/>
</dbReference>
<name>A0A2T5BRP2_9RHOB</name>
<accession>A0A2T5BRP2</accession>
<keyword evidence="4" id="KW-1185">Reference proteome</keyword>
<keyword evidence="1" id="KW-1133">Transmembrane helix</keyword>
<dbReference type="Pfam" id="PF20072">
    <property type="entry name" value="DUF6468"/>
    <property type="match status" value="1"/>
</dbReference>
<evidence type="ECO:0000259" key="2">
    <source>
        <dbReference type="Pfam" id="PF20072"/>
    </source>
</evidence>
<feature type="domain" description="DUF6468" evidence="2">
    <location>
        <begin position="34"/>
        <end position="93"/>
    </location>
</feature>
<dbReference type="EMBL" id="QAAA01000009">
    <property type="protein sequence ID" value="PTN01955.1"/>
    <property type="molecule type" value="Genomic_DNA"/>
</dbReference>